<accession>A0A3A8J732</accession>
<evidence type="ECO:0000256" key="1">
    <source>
        <dbReference type="SAM" id="MobiDB-lite"/>
    </source>
</evidence>
<feature type="compositionally biased region" description="Pro residues" evidence="1">
    <location>
        <begin position="232"/>
        <end position="241"/>
    </location>
</feature>
<evidence type="ECO:0000313" key="3">
    <source>
        <dbReference type="Proteomes" id="UP000268094"/>
    </source>
</evidence>
<proteinExistence type="predicted"/>
<gene>
    <name evidence="2" type="ORF">D7V88_09135</name>
</gene>
<dbReference type="OrthoDB" id="5515682at2"/>
<dbReference type="Proteomes" id="UP000268094">
    <property type="component" value="Unassembled WGS sequence"/>
</dbReference>
<name>A0A3A8J732_9BACT</name>
<protein>
    <submittedName>
        <fullName evidence="2">Uncharacterized protein</fullName>
    </submittedName>
</protein>
<dbReference type="AlphaFoldDB" id="A0A3A8J732"/>
<sequence length="249" mass="25946">MAGAVLALALIGALSAGIASGVERVRRKKPPRASDLSTPTEEVPHWSAQASRASAHPVPLRSHPELPRHTPSHDTRNTGAVFMAGTGGTVPSSALGGLAQGPGEAAPDTDPNRTGGVVTTARVPAPLHVSWRVVDSSGVSVRLVARLERSPGFTAPVEVSLRVPSRMVLHDGPTSPIVLEGDVQEVPWTVGLPEGVSPEEDLVLLASAEGEAFGVHAEARYRFGRALAEGPRPTPTGPPLPVDFMRARE</sequence>
<feature type="compositionally biased region" description="Basic and acidic residues" evidence="1">
    <location>
        <begin position="62"/>
        <end position="76"/>
    </location>
</feature>
<dbReference type="EMBL" id="RAVZ01000043">
    <property type="protein sequence ID" value="RKG91597.1"/>
    <property type="molecule type" value="Genomic_DNA"/>
</dbReference>
<comment type="caution">
    <text evidence="2">The sequence shown here is derived from an EMBL/GenBank/DDBJ whole genome shotgun (WGS) entry which is preliminary data.</text>
</comment>
<feature type="region of interest" description="Disordered" evidence="1">
    <location>
        <begin position="23"/>
        <end position="115"/>
    </location>
</feature>
<dbReference type="RefSeq" id="WP_120540230.1">
    <property type="nucleotide sequence ID" value="NZ_RAVZ01000043.1"/>
</dbReference>
<reference evidence="3" key="1">
    <citation type="submission" date="2018-09" db="EMBL/GenBank/DDBJ databases">
        <authorList>
            <person name="Livingstone P.G."/>
            <person name="Whitworth D.E."/>
        </authorList>
    </citation>
    <scope>NUCLEOTIDE SEQUENCE [LARGE SCALE GENOMIC DNA]</scope>
    <source>
        <strain evidence="3">CA054A</strain>
    </source>
</reference>
<keyword evidence="3" id="KW-1185">Reference proteome</keyword>
<feature type="region of interest" description="Disordered" evidence="1">
    <location>
        <begin position="228"/>
        <end position="249"/>
    </location>
</feature>
<organism evidence="2 3">
    <name type="scientific">Corallococcus terminator</name>
    <dbReference type="NCBI Taxonomy" id="2316733"/>
    <lineage>
        <taxon>Bacteria</taxon>
        <taxon>Pseudomonadati</taxon>
        <taxon>Myxococcota</taxon>
        <taxon>Myxococcia</taxon>
        <taxon>Myxococcales</taxon>
        <taxon>Cystobacterineae</taxon>
        <taxon>Myxococcaceae</taxon>
        <taxon>Corallococcus</taxon>
    </lineage>
</organism>
<evidence type="ECO:0000313" key="2">
    <source>
        <dbReference type="EMBL" id="RKG91597.1"/>
    </source>
</evidence>